<feature type="binding site" evidence="6">
    <location>
        <position position="155"/>
    </location>
    <ligand>
        <name>FMN</name>
        <dbReference type="ChEBI" id="CHEBI:58210"/>
    </ligand>
</feature>
<dbReference type="PANTHER" id="PTHR30011">
    <property type="entry name" value="ALKANESULFONATE MONOOXYGENASE-RELATED"/>
    <property type="match status" value="1"/>
</dbReference>
<keyword evidence="1 6" id="KW-0285">Flavoprotein</keyword>
<dbReference type="STRING" id="1348853.LK12_13220"/>
<dbReference type="Pfam" id="PF00296">
    <property type="entry name" value="Bac_luciferase"/>
    <property type="match status" value="1"/>
</dbReference>
<feature type="binding site" evidence="6">
    <location>
        <position position="105"/>
    </location>
    <ligand>
        <name>FMN</name>
        <dbReference type="ChEBI" id="CHEBI:58210"/>
    </ligand>
</feature>
<organism evidence="8 9">
    <name type="scientific">Novosphingobium malaysiense</name>
    <dbReference type="NCBI Taxonomy" id="1348853"/>
    <lineage>
        <taxon>Bacteria</taxon>
        <taxon>Pseudomonadati</taxon>
        <taxon>Pseudomonadota</taxon>
        <taxon>Alphaproteobacteria</taxon>
        <taxon>Sphingomonadales</taxon>
        <taxon>Sphingomonadaceae</taxon>
        <taxon>Novosphingobium</taxon>
    </lineage>
</organism>
<sequence length="436" mass="48262">MSKKIHLISFQIHSPINHTVLSWAAPGDNRLEAMADLKKWQDLARTLERGMFDGLFFADTPGVFDRYRDSHEDAVKYGVCWPSHDPVVLLSALAASTTHLGLAATMSTTSYKPWSIVRQLSTVDYLSGGRVGWNIVTGHLRGEHRAIGYKDVMEHDRRYDAADEFMEVCYALWDSIGEGAILADREAGVYADPSKVKFVDYHGEFFNCETVGPVLPSAQGRPVLFQAGTSGRGLKFGIEHGDVVFSIQPNLPGMMRYMGQLKDAAAEIGQPAPGVVFGIQPILGGTEEEAKKNLDELIERMPLDACLARLSGTMGVDFAGIDLDKPMQEQKTNASQGLMKAFTSVLGDRPFTLREVAQKWGLSVGMPQLVGTPEQVADQMEHIWRETGCHGYNMTPNVMPSSIENFVDEVVPILQKRGIYRTEYEGTTFRENLELA</sequence>
<dbReference type="InterPro" id="IPR036661">
    <property type="entry name" value="Luciferase-like_sf"/>
</dbReference>
<comment type="caution">
    <text evidence="8">The sequence shown here is derived from an EMBL/GenBank/DDBJ whole genome shotgun (WGS) entry which is preliminary data.</text>
</comment>
<evidence type="ECO:0000256" key="1">
    <source>
        <dbReference type="ARBA" id="ARBA00022630"/>
    </source>
</evidence>
<dbReference type="PANTHER" id="PTHR30011:SF16">
    <property type="entry name" value="C2H2 FINGER DOMAIN TRANSCRIPTION FACTOR (EUROFUNG)-RELATED"/>
    <property type="match status" value="1"/>
</dbReference>
<keyword evidence="3" id="KW-0560">Oxidoreductase</keyword>
<dbReference type="InterPro" id="IPR051260">
    <property type="entry name" value="Diverse_substr_monoxygenases"/>
</dbReference>
<comment type="similarity">
    <text evidence="5">Belongs to the NtaA/SnaA/DszA monooxygenase family.</text>
</comment>
<feature type="domain" description="Luciferase-like" evidence="7">
    <location>
        <begin position="28"/>
        <end position="390"/>
    </location>
</feature>
<evidence type="ECO:0000259" key="7">
    <source>
        <dbReference type="Pfam" id="PF00296"/>
    </source>
</evidence>
<reference evidence="8 9" key="1">
    <citation type="submission" date="2014-10" db="EMBL/GenBank/DDBJ databases">
        <title>Genome sequence of Novosphingobium malaysiense MUSC 273(T).</title>
        <authorList>
            <person name="Lee L.-H."/>
        </authorList>
    </citation>
    <scope>NUCLEOTIDE SEQUENCE [LARGE SCALE GENOMIC DNA]</scope>
    <source>
        <strain evidence="8 9">MUSC 273</strain>
    </source>
</reference>
<gene>
    <name evidence="8" type="ORF">LK12_13220</name>
</gene>
<evidence type="ECO:0000256" key="3">
    <source>
        <dbReference type="ARBA" id="ARBA00023002"/>
    </source>
</evidence>
<evidence type="ECO:0000256" key="6">
    <source>
        <dbReference type="PIRSR" id="PIRSR000337-1"/>
    </source>
</evidence>
<keyword evidence="4 8" id="KW-0503">Monooxygenase</keyword>
<name>A0A0B1ZKV8_9SPHN</name>
<dbReference type="InterPro" id="IPR011251">
    <property type="entry name" value="Luciferase-like_dom"/>
</dbReference>
<feature type="binding site" evidence="6">
    <location>
        <position position="159"/>
    </location>
    <ligand>
        <name>FMN</name>
        <dbReference type="ChEBI" id="CHEBI:58210"/>
    </ligand>
</feature>
<dbReference type="InterPro" id="IPR016215">
    <property type="entry name" value="NTA_MOA"/>
</dbReference>
<accession>A0A0B1ZKV8</accession>
<feature type="binding site" evidence="6">
    <location>
        <position position="59"/>
    </location>
    <ligand>
        <name>FMN</name>
        <dbReference type="ChEBI" id="CHEBI:58210"/>
    </ligand>
</feature>
<dbReference type="GO" id="GO:0004497">
    <property type="term" value="F:monooxygenase activity"/>
    <property type="evidence" value="ECO:0007669"/>
    <property type="project" value="UniProtKB-KW"/>
</dbReference>
<dbReference type="GO" id="GO:0016705">
    <property type="term" value="F:oxidoreductase activity, acting on paired donors, with incorporation or reduction of molecular oxygen"/>
    <property type="evidence" value="ECO:0007669"/>
    <property type="project" value="InterPro"/>
</dbReference>
<dbReference type="EMBL" id="JTDI01000003">
    <property type="protein sequence ID" value="KHK91730.1"/>
    <property type="molecule type" value="Genomic_DNA"/>
</dbReference>
<dbReference type="OrthoDB" id="9779442at2"/>
<dbReference type="NCBIfam" id="TIGR03860">
    <property type="entry name" value="FMN_nitrolo"/>
    <property type="match status" value="1"/>
</dbReference>
<evidence type="ECO:0000256" key="2">
    <source>
        <dbReference type="ARBA" id="ARBA00022643"/>
    </source>
</evidence>
<dbReference type="RefSeq" id="WP_039284474.1">
    <property type="nucleotide sequence ID" value="NZ_JTDI01000003.1"/>
</dbReference>
<dbReference type="SUPFAM" id="SSF51679">
    <property type="entry name" value="Bacterial luciferase-like"/>
    <property type="match status" value="1"/>
</dbReference>
<evidence type="ECO:0000256" key="5">
    <source>
        <dbReference type="ARBA" id="ARBA00033748"/>
    </source>
</evidence>
<dbReference type="Gene3D" id="3.20.20.30">
    <property type="entry name" value="Luciferase-like domain"/>
    <property type="match status" value="1"/>
</dbReference>
<protein>
    <submittedName>
        <fullName evidence="8">Nitrilotriacetate monooxygenase</fullName>
    </submittedName>
</protein>
<feature type="binding site" evidence="6">
    <location>
        <position position="230"/>
    </location>
    <ligand>
        <name>FMN</name>
        <dbReference type="ChEBI" id="CHEBI:58210"/>
    </ligand>
</feature>
<evidence type="ECO:0000313" key="9">
    <source>
        <dbReference type="Proteomes" id="UP000031057"/>
    </source>
</evidence>
<dbReference type="PIRSF" id="PIRSF000337">
    <property type="entry name" value="NTA_MOA"/>
    <property type="match status" value="1"/>
</dbReference>
<dbReference type="AlphaFoldDB" id="A0A0B1ZKV8"/>
<evidence type="ECO:0000256" key="4">
    <source>
        <dbReference type="ARBA" id="ARBA00023033"/>
    </source>
</evidence>
<proteinExistence type="inferred from homology"/>
<keyword evidence="9" id="KW-1185">Reference proteome</keyword>
<evidence type="ECO:0000313" key="8">
    <source>
        <dbReference type="EMBL" id="KHK91730.1"/>
    </source>
</evidence>
<keyword evidence="2 6" id="KW-0288">FMN</keyword>
<dbReference type="Proteomes" id="UP000031057">
    <property type="component" value="Unassembled WGS sequence"/>
</dbReference>